<sequence length="120" mass="12955">MQATFVQARPSAALGGRRTVARAASGNGARPVAALEAGSRIRVTAPVKVYHVAKFKEGLELQGREATVLKPDVRDYKHHDGKKHELSANLPVQVQFQIDGPDGKIIKVLAHLAEEEIEAV</sequence>
<gene>
    <name evidence="6" type="ORF">C2E21_5087</name>
</gene>
<comment type="similarity">
    <text evidence="4">Belongs to the ferredoxin thioredoxin reductase alpha subunit family.</text>
</comment>
<evidence type="ECO:0000256" key="3">
    <source>
        <dbReference type="ARBA" id="ARBA00034474"/>
    </source>
</evidence>
<name>A0A2P6TQK6_CHLSO</name>
<dbReference type="OrthoDB" id="1916328at2759"/>
<accession>A0A2P6TQK6</accession>
<dbReference type="Gene3D" id="2.30.30.50">
    <property type="match status" value="1"/>
</dbReference>
<reference evidence="6 7" key="1">
    <citation type="journal article" date="2018" name="Plant J.">
        <title>Genome sequences of Chlorella sorokiniana UTEX 1602 and Micractinium conductrix SAG 241.80: implications to maltose excretion by a green alga.</title>
        <authorList>
            <person name="Arriola M.B."/>
            <person name="Velmurugan N."/>
            <person name="Zhang Y."/>
            <person name="Plunkett M.H."/>
            <person name="Hondzo H."/>
            <person name="Barney B.M."/>
        </authorList>
    </citation>
    <scope>NUCLEOTIDE SEQUENCE [LARGE SCALE GENOMIC DNA]</scope>
    <source>
        <strain evidence="7">UTEX 1602</strain>
    </source>
</reference>
<dbReference type="PANTHER" id="PTHR46937:SF4">
    <property type="entry name" value="FERREDOXIN-THIOREDOXIN REDUCTASE SUBUNIT A1, CHLOROPLASTIC"/>
    <property type="match status" value="1"/>
</dbReference>
<evidence type="ECO:0000313" key="6">
    <source>
        <dbReference type="EMBL" id="PRW56313.1"/>
    </source>
</evidence>
<evidence type="ECO:0000256" key="2">
    <source>
        <dbReference type="ARBA" id="ARBA00026011"/>
    </source>
</evidence>
<dbReference type="GO" id="GO:0015979">
    <property type="term" value="P:photosynthesis"/>
    <property type="evidence" value="ECO:0007669"/>
    <property type="project" value="InterPro"/>
</dbReference>
<dbReference type="SUPFAM" id="SSF50090">
    <property type="entry name" value="Electron transport accessory proteins"/>
    <property type="match status" value="1"/>
</dbReference>
<evidence type="ECO:0000256" key="4">
    <source>
        <dbReference type="ARBA" id="ARBA00034490"/>
    </source>
</evidence>
<organism evidence="6 7">
    <name type="scientific">Chlorella sorokiniana</name>
    <name type="common">Freshwater green alga</name>
    <dbReference type="NCBI Taxonomy" id="3076"/>
    <lineage>
        <taxon>Eukaryota</taxon>
        <taxon>Viridiplantae</taxon>
        <taxon>Chlorophyta</taxon>
        <taxon>core chlorophytes</taxon>
        <taxon>Trebouxiophyceae</taxon>
        <taxon>Chlorellales</taxon>
        <taxon>Chlorellaceae</taxon>
        <taxon>Chlorella clade</taxon>
        <taxon>Chlorella</taxon>
    </lineage>
</organism>
<dbReference type="STRING" id="3076.A0A2P6TQK6"/>
<comment type="function">
    <text evidence="3">Variable subunit of the ferredoxin-thioredoxin reductase (FTR), which catalyzes the two-electron reduction of thioredoxins by the electrons provided by reduced ferredoxin.</text>
</comment>
<protein>
    <submittedName>
        <fullName evidence="6">Ferredoxin-thioredoxin variable chain-like</fullName>
    </submittedName>
</protein>
<dbReference type="InterPro" id="IPR044166">
    <property type="entry name" value="FTRV"/>
</dbReference>
<evidence type="ECO:0000313" key="7">
    <source>
        <dbReference type="Proteomes" id="UP000239899"/>
    </source>
</evidence>
<dbReference type="InterPro" id="IPR008990">
    <property type="entry name" value="Elect_transpt_acc-like_dom_sf"/>
</dbReference>
<evidence type="ECO:0000256" key="1">
    <source>
        <dbReference type="ARBA" id="ARBA00023002"/>
    </source>
</evidence>
<dbReference type="InterPro" id="IPR004207">
    <property type="entry name" value="Fd_thioredoxin_Rdtase_alpha"/>
</dbReference>
<evidence type="ECO:0000259" key="5">
    <source>
        <dbReference type="Pfam" id="PF02941"/>
    </source>
</evidence>
<dbReference type="EMBL" id="LHPG02000009">
    <property type="protein sequence ID" value="PRW56313.1"/>
    <property type="molecule type" value="Genomic_DNA"/>
</dbReference>
<dbReference type="Proteomes" id="UP000239899">
    <property type="component" value="Unassembled WGS sequence"/>
</dbReference>
<feature type="domain" description="Ferredoxin thioredoxin reductase alpha chain" evidence="5">
    <location>
        <begin position="38"/>
        <end position="116"/>
    </location>
</feature>
<keyword evidence="7" id="KW-1185">Reference proteome</keyword>
<dbReference type="PANTHER" id="PTHR46937">
    <property type="entry name" value="FERREDOXIN-THIOREDOXIN REDUCTASE, VARIABLE CHAIN"/>
    <property type="match status" value="1"/>
</dbReference>
<keyword evidence="1" id="KW-0560">Oxidoreductase</keyword>
<dbReference type="GO" id="GO:0016491">
    <property type="term" value="F:oxidoreductase activity"/>
    <property type="evidence" value="ECO:0007669"/>
    <property type="project" value="UniProtKB-KW"/>
</dbReference>
<dbReference type="Pfam" id="PF02941">
    <property type="entry name" value="FeThRed_A"/>
    <property type="match status" value="1"/>
</dbReference>
<comment type="subunit">
    <text evidence="2">Heterodimer of subunit A (variable subunit) and subunit B (catalytic subunit). Heterodimeric FTR forms a complex with ferredoxin and thioredoxin.</text>
</comment>
<dbReference type="AlphaFoldDB" id="A0A2P6TQK6"/>
<comment type="caution">
    <text evidence="6">The sequence shown here is derived from an EMBL/GenBank/DDBJ whole genome shotgun (WGS) entry which is preliminary data.</text>
</comment>
<proteinExistence type="inferred from homology"/>